<evidence type="ECO:0000256" key="1">
    <source>
        <dbReference type="ARBA" id="ARBA00004141"/>
    </source>
</evidence>
<dbReference type="RefSeq" id="WP_003758591.1">
    <property type="nucleotide sequence ID" value="NZ_CABKNG010000002.1"/>
</dbReference>
<feature type="transmembrane region" description="Helical" evidence="5">
    <location>
        <begin position="339"/>
        <end position="360"/>
    </location>
</feature>
<proteinExistence type="predicted"/>
<organism evidence="7 8">
    <name type="scientific">Listeria grayi</name>
    <name type="common">Listeria murrayi</name>
    <dbReference type="NCBI Taxonomy" id="1641"/>
    <lineage>
        <taxon>Bacteria</taxon>
        <taxon>Bacillati</taxon>
        <taxon>Bacillota</taxon>
        <taxon>Bacilli</taxon>
        <taxon>Bacillales</taxon>
        <taxon>Listeriaceae</taxon>
        <taxon>Listeria</taxon>
    </lineage>
</organism>
<feature type="transmembrane region" description="Helical" evidence="5">
    <location>
        <begin position="255"/>
        <end position="275"/>
    </location>
</feature>
<evidence type="ECO:0000256" key="4">
    <source>
        <dbReference type="ARBA" id="ARBA00023136"/>
    </source>
</evidence>
<feature type="transmembrane region" description="Helical" evidence="5">
    <location>
        <begin position="221"/>
        <end position="249"/>
    </location>
</feature>
<dbReference type="InterPro" id="IPR013525">
    <property type="entry name" value="ABC2_TM"/>
</dbReference>
<dbReference type="InterPro" id="IPR052902">
    <property type="entry name" value="ABC-2_transporter"/>
</dbReference>
<gene>
    <name evidence="7" type="ORF">NCTC10815_00106</name>
</gene>
<reference evidence="7 8" key="1">
    <citation type="submission" date="2018-06" db="EMBL/GenBank/DDBJ databases">
        <authorList>
            <consortium name="Pathogen Informatics"/>
            <person name="Doyle S."/>
        </authorList>
    </citation>
    <scope>NUCLEOTIDE SEQUENCE [LARGE SCALE GENOMIC DNA]</scope>
    <source>
        <strain evidence="8">NCTC 10815</strain>
    </source>
</reference>
<dbReference type="PANTHER" id="PTHR43027">
    <property type="entry name" value="DOXORUBICIN RESISTANCE ABC TRANSPORTER PERMEASE PROTEIN DRRC-RELATED"/>
    <property type="match status" value="1"/>
</dbReference>
<evidence type="ECO:0000256" key="5">
    <source>
        <dbReference type="SAM" id="Phobius"/>
    </source>
</evidence>
<keyword evidence="4 5" id="KW-0472">Membrane</keyword>
<dbReference type="Pfam" id="PF12698">
    <property type="entry name" value="ABC2_membrane_3"/>
    <property type="match status" value="1"/>
</dbReference>
<dbReference type="AlphaFoldDB" id="A0A378M914"/>
<dbReference type="Proteomes" id="UP000254879">
    <property type="component" value="Unassembled WGS sequence"/>
</dbReference>
<dbReference type="EMBL" id="UGPG01000001">
    <property type="protein sequence ID" value="STY42858.1"/>
    <property type="molecule type" value="Genomic_DNA"/>
</dbReference>
<comment type="subcellular location">
    <subcellularLocation>
        <location evidence="1">Membrane</location>
        <topology evidence="1">Multi-pass membrane protein</topology>
    </subcellularLocation>
</comment>
<feature type="transmembrane region" description="Helical" evidence="5">
    <location>
        <begin position="287"/>
        <end position="307"/>
    </location>
</feature>
<feature type="transmembrane region" description="Helical" evidence="5">
    <location>
        <begin position="20"/>
        <end position="38"/>
    </location>
</feature>
<evidence type="ECO:0000256" key="3">
    <source>
        <dbReference type="ARBA" id="ARBA00022989"/>
    </source>
</evidence>
<name>A0A378M914_LISGR</name>
<keyword evidence="2 5" id="KW-0812">Transmembrane</keyword>
<protein>
    <submittedName>
        <fullName evidence="7">ABC-type transport system involved in multi-copper enzyme maturation, permease component</fullName>
    </submittedName>
</protein>
<evidence type="ECO:0000259" key="6">
    <source>
        <dbReference type="Pfam" id="PF12698"/>
    </source>
</evidence>
<feature type="domain" description="ABC-2 type transporter transmembrane" evidence="6">
    <location>
        <begin position="17"/>
        <end position="359"/>
    </location>
</feature>
<sequence length="367" mass="40675">MIWHILKKSVKLGMRDRSYVIYMLLFPLALMFVLGSALQNSFSENIKLDKLTIAYQADTKTQMGKAFATFAKKADSNRVRFRPMEAQAGERAVKNGKVTAVVKTDAKTLHVVTNNPDVVENSVLQNYLQAFTANYQVINGVMRVDPSKVKLALQSAQVDENAITVHKLSSSKNVSSFQYYAIALIALSMMFNFYSGTYVMRGEKTRHTIGRIYTAPVKKQALIVGNFLGELVILALILAILMIVSQFIFHVEWGNHILIVSLTYFTLGILAILLGMTVDMISNGNPVITGAGGMLIQVFAFMGGAYFPTNGAAMEKFSPLGWASNSVKQILYNHEPNAAMLPILLNLSIGIGLIILMTLWQNRKEVY</sequence>
<evidence type="ECO:0000313" key="7">
    <source>
        <dbReference type="EMBL" id="STY42858.1"/>
    </source>
</evidence>
<evidence type="ECO:0000313" key="8">
    <source>
        <dbReference type="Proteomes" id="UP000254879"/>
    </source>
</evidence>
<feature type="transmembrane region" description="Helical" evidence="5">
    <location>
        <begin position="177"/>
        <end position="200"/>
    </location>
</feature>
<accession>A0A378M914</accession>
<dbReference type="GO" id="GO:0140359">
    <property type="term" value="F:ABC-type transporter activity"/>
    <property type="evidence" value="ECO:0007669"/>
    <property type="project" value="InterPro"/>
</dbReference>
<dbReference type="PANTHER" id="PTHR43027:SF1">
    <property type="entry name" value="DOXORUBICIN RESISTANCE ABC TRANSPORTER PERMEASE PROTEIN DRRC-RELATED"/>
    <property type="match status" value="1"/>
</dbReference>
<evidence type="ECO:0000256" key="2">
    <source>
        <dbReference type="ARBA" id="ARBA00022692"/>
    </source>
</evidence>
<keyword evidence="3 5" id="KW-1133">Transmembrane helix</keyword>
<dbReference type="GO" id="GO:0016020">
    <property type="term" value="C:membrane"/>
    <property type="evidence" value="ECO:0007669"/>
    <property type="project" value="UniProtKB-SubCell"/>
</dbReference>